<comment type="caution">
    <text evidence="2">The sequence shown here is derived from an EMBL/GenBank/DDBJ whole genome shotgun (WGS) entry which is preliminary data.</text>
</comment>
<evidence type="ECO:0000313" key="3">
    <source>
        <dbReference type="Proteomes" id="UP000238322"/>
    </source>
</evidence>
<dbReference type="Proteomes" id="UP000238322">
    <property type="component" value="Unassembled WGS sequence"/>
</dbReference>
<keyword evidence="1" id="KW-0472">Membrane</keyword>
<evidence type="ECO:0000313" key="2">
    <source>
        <dbReference type="EMBL" id="PQO32041.1"/>
    </source>
</evidence>
<dbReference type="RefSeq" id="WP_105331054.1">
    <property type="nucleotide sequence ID" value="NZ_PUHY01000012.1"/>
</dbReference>
<feature type="transmembrane region" description="Helical" evidence="1">
    <location>
        <begin position="12"/>
        <end position="36"/>
    </location>
</feature>
<organism evidence="2 3">
    <name type="scientific">Blastopirellula marina</name>
    <dbReference type="NCBI Taxonomy" id="124"/>
    <lineage>
        <taxon>Bacteria</taxon>
        <taxon>Pseudomonadati</taxon>
        <taxon>Planctomycetota</taxon>
        <taxon>Planctomycetia</taxon>
        <taxon>Pirellulales</taxon>
        <taxon>Pirellulaceae</taxon>
        <taxon>Blastopirellula</taxon>
    </lineage>
</organism>
<dbReference type="EMBL" id="PUHY01000012">
    <property type="protein sequence ID" value="PQO32041.1"/>
    <property type="molecule type" value="Genomic_DNA"/>
</dbReference>
<keyword evidence="1" id="KW-1133">Transmembrane helix</keyword>
<feature type="transmembrane region" description="Helical" evidence="1">
    <location>
        <begin position="57"/>
        <end position="79"/>
    </location>
</feature>
<reference evidence="2 3" key="1">
    <citation type="submission" date="2018-02" db="EMBL/GenBank/DDBJ databases">
        <title>Comparative genomes isolates from brazilian mangrove.</title>
        <authorList>
            <person name="Araujo J.E."/>
            <person name="Taketani R.G."/>
            <person name="Silva M.C.P."/>
            <person name="Loureco M.V."/>
            <person name="Andreote F.D."/>
        </authorList>
    </citation>
    <scope>NUCLEOTIDE SEQUENCE [LARGE SCALE GENOMIC DNA]</scope>
    <source>
        <strain evidence="2 3">Hex-1 MGV</strain>
    </source>
</reference>
<dbReference type="PROSITE" id="PS51257">
    <property type="entry name" value="PROKAR_LIPOPROTEIN"/>
    <property type="match status" value="1"/>
</dbReference>
<keyword evidence="1" id="KW-0812">Transmembrane</keyword>
<sequence>MNERHPTLFGTFLGLEAVSVLFTLIGLSCVASPLVLRGGIVGWLSDYEPPVFDRHDPFLLLYFLVDLVTVATHVCISIGVGVLTILGAASLSTGTGIAAALLGLFRTSKSQEMAIDRQQRVKIATPDDDR</sequence>
<name>A0A2S8FIR0_9BACT</name>
<protein>
    <submittedName>
        <fullName evidence="2">Uncharacterized protein</fullName>
    </submittedName>
</protein>
<accession>A0A2S8FIR0</accession>
<dbReference type="AlphaFoldDB" id="A0A2S8FIR0"/>
<feature type="transmembrane region" description="Helical" evidence="1">
    <location>
        <begin position="85"/>
        <end position="105"/>
    </location>
</feature>
<gene>
    <name evidence="2" type="ORF">C5Y83_17500</name>
</gene>
<evidence type="ECO:0000256" key="1">
    <source>
        <dbReference type="SAM" id="Phobius"/>
    </source>
</evidence>
<proteinExistence type="predicted"/>